<feature type="compositionally biased region" description="Basic and acidic residues" evidence="1">
    <location>
        <begin position="253"/>
        <end position="263"/>
    </location>
</feature>
<dbReference type="AlphaFoldDB" id="A0A8S1W2F7"/>
<organism evidence="2 3">
    <name type="scientific">Paramecium pentaurelia</name>
    <dbReference type="NCBI Taxonomy" id="43138"/>
    <lineage>
        <taxon>Eukaryota</taxon>
        <taxon>Sar</taxon>
        <taxon>Alveolata</taxon>
        <taxon>Ciliophora</taxon>
        <taxon>Intramacronucleata</taxon>
        <taxon>Oligohymenophorea</taxon>
        <taxon>Peniculida</taxon>
        <taxon>Parameciidae</taxon>
        <taxon>Paramecium</taxon>
    </lineage>
</organism>
<evidence type="ECO:0000256" key="1">
    <source>
        <dbReference type="SAM" id="MobiDB-lite"/>
    </source>
</evidence>
<protein>
    <submittedName>
        <fullName evidence="2">Uncharacterized protein</fullName>
    </submittedName>
</protein>
<proteinExistence type="predicted"/>
<evidence type="ECO:0000313" key="3">
    <source>
        <dbReference type="Proteomes" id="UP000689195"/>
    </source>
</evidence>
<evidence type="ECO:0000313" key="2">
    <source>
        <dbReference type="EMBL" id="CAD8183133.1"/>
    </source>
</evidence>
<dbReference type="Proteomes" id="UP000689195">
    <property type="component" value="Unassembled WGS sequence"/>
</dbReference>
<gene>
    <name evidence="2" type="ORF">PPENT_87.1.T0800096</name>
</gene>
<name>A0A8S1W2F7_9CILI</name>
<sequence length="584" mass="69324">MLQEAYYICVSTQCQKERILKNWESIVAHQNEGHEVIQKEDLINTINVKLNKKKTTLLQDLLARIHKIMNNQEDALISLINQKFFESYTNWKEQIQSFQQFQDSLLPNQIDENTTISKLIDIYQNLDNEQLHFFKDCLYQTEQQYNALQIQIKMSLNKSDEQFKMLQQSLFNQIQENKKQRELKLQYHQNNNKIQIVNFQNTQSETVPIQQKDIIIKNTIDFQNTFKDIQLKNDFQIEKETLILQEINQQREQNQKNHYDRQENGYNLTTNNNNNKLNEKSQKYIVLTKQKEIRNNQHFEQYSNVKQNSEELIQSLKLQSDTQYIKKSENNIKDNKQLTDIISEIKILPLKGYKDHQQQQNNIQNVNSKDQIEQSITSVNQIIHQSSISPSKPPPLKGYKDRQNEEQKNIKLTRSNDKRNYLDTDQIKDISQNTSKRFDIDKSEKHMKYSNKFSTIFSIKECFAVVDGVFKLTDNHQFHIYLRSSVESYEIETGMINLTQIKQKNAFPSIYGINEKGELLFNQTKTPIKLNLNQSYLFAYRKDEKNLICLDSMNNIQYAIQLPNDENSDYVFFIKMSNLEVQLI</sequence>
<feature type="region of interest" description="Disordered" evidence="1">
    <location>
        <begin position="252"/>
        <end position="275"/>
    </location>
</feature>
<dbReference type="OrthoDB" id="304309at2759"/>
<feature type="compositionally biased region" description="Low complexity" evidence="1">
    <location>
        <begin position="264"/>
        <end position="275"/>
    </location>
</feature>
<reference evidence="2" key="1">
    <citation type="submission" date="2021-01" db="EMBL/GenBank/DDBJ databases">
        <authorList>
            <consortium name="Genoscope - CEA"/>
            <person name="William W."/>
        </authorList>
    </citation>
    <scope>NUCLEOTIDE SEQUENCE</scope>
</reference>
<accession>A0A8S1W2F7</accession>
<dbReference type="EMBL" id="CAJJDO010000080">
    <property type="protein sequence ID" value="CAD8183133.1"/>
    <property type="molecule type" value="Genomic_DNA"/>
</dbReference>
<feature type="region of interest" description="Disordered" evidence="1">
    <location>
        <begin position="384"/>
        <end position="406"/>
    </location>
</feature>
<keyword evidence="3" id="KW-1185">Reference proteome</keyword>
<comment type="caution">
    <text evidence="2">The sequence shown here is derived from an EMBL/GenBank/DDBJ whole genome shotgun (WGS) entry which is preliminary data.</text>
</comment>